<feature type="region of interest" description="Disordered" evidence="2">
    <location>
        <begin position="514"/>
        <end position="533"/>
    </location>
</feature>
<sequence length="731" mass="82240">MPAFLRRLTQPLLRPTHYNTVVEPPPTSSELASERQKAEDQIENDLDDGYDRRLGPSDYEVPIILARGKYGPILYPRKALSYNSTMRASDSEPPYVCGYGQRVRHEVQRSPVRRHFHYQEGQKPYPKPEPREHLTPAEDTEILRRWRDWNEKYMAGKRPAEESLRRPESREHLATNWNGENLRRPRAQNEKHIGVRDRAMRAEDTIANHTLSPRRPPSPPRGPITPGSPEWDTFMDFPSENSRHMQDENNTRVDTSRRGTPATAVSEASTLALHEGALSTRPAQATPPRPQPETKTQQSSPSTLPGISPTEPEERDELTWNLALNRILGNEAVDPAMKAAVRERVQRSSTTNGSGHADTIPVAAVDVGLVPNFSYPIYGSAFYDRLAPKQAPQARSSRDIGGEEGAHVNEGLLPSGVSHGHCSPPNSSDPPHHYPTLTTVPASPVGGPGESERLTNGVPPGYFPDSSSSDSSYDLPRRAPTPPDNVPDQVFILLCSLLTPSELSLHHNIINGPVPPRSPPSPVTVPPSNAASTTPLDERLVQKLYTAVYGLQDRVTGLKEDLIPQISNYLEQKHNQVEELSLEVLNLRDEIDQLKRIADFGNKILSGCWQREWETWRTLLDIRKWREAKRGTLSRLFSRRKDYTERDTNLLYERIPEGYQPQPQIQREALRSEIQKPIKTAELDALLLMAEQNVRIIREDMQDMLEMVQACQARAEVAAEVAPPEGSWRDV</sequence>
<feature type="region of interest" description="Disordered" evidence="2">
    <location>
        <begin position="15"/>
        <end position="53"/>
    </location>
</feature>
<feature type="region of interest" description="Disordered" evidence="2">
    <location>
        <begin position="279"/>
        <end position="316"/>
    </location>
</feature>
<dbReference type="OrthoDB" id="3684136at2759"/>
<protein>
    <submittedName>
        <fullName evidence="3">Uncharacterized protein</fullName>
    </submittedName>
</protein>
<organism evidence="3 4">
    <name type="scientific">Decorospora gaudefroyi</name>
    <dbReference type="NCBI Taxonomy" id="184978"/>
    <lineage>
        <taxon>Eukaryota</taxon>
        <taxon>Fungi</taxon>
        <taxon>Dikarya</taxon>
        <taxon>Ascomycota</taxon>
        <taxon>Pezizomycotina</taxon>
        <taxon>Dothideomycetes</taxon>
        <taxon>Pleosporomycetidae</taxon>
        <taxon>Pleosporales</taxon>
        <taxon>Pleosporineae</taxon>
        <taxon>Pleosporaceae</taxon>
        <taxon>Decorospora</taxon>
    </lineage>
</organism>
<feature type="compositionally biased region" description="Pro residues" evidence="2">
    <location>
        <begin position="514"/>
        <end position="525"/>
    </location>
</feature>
<reference evidence="3" key="1">
    <citation type="submission" date="2020-01" db="EMBL/GenBank/DDBJ databases">
        <authorList>
            <consortium name="DOE Joint Genome Institute"/>
            <person name="Haridas S."/>
            <person name="Albert R."/>
            <person name="Binder M."/>
            <person name="Bloem J."/>
            <person name="Labutti K."/>
            <person name="Salamov A."/>
            <person name="Andreopoulos B."/>
            <person name="Baker S.E."/>
            <person name="Barry K."/>
            <person name="Bills G."/>
            <person name="Bluhm B.H."/>
            <person name="Cannon C."/>
            <person name="Castanera R."/>
            <person name="Culley D.E."/>
            <person name="Daum C."/>
            <person name="Ezra D."/>
            <person name="Gonzalez J.B."/>
            <person name="Henrissat B."/>
            <person name="Kuo A."/>
            <person name="Liang C."/>
            <person name="Lipzen A."/>
            <person name="Lutzoni F."/>
            <person name="Magnuson J."/>
            <person name="Mondo S."/>
            <person name="Nolan M."/>
            <person name="Ohm R."/>
            <person name="Pangilinan J."/>
            <person name="Park H.-J."/>
            <person name="Ramirez L."/>
            <person name="Alfaro M."/>
            <person name="Sun H."/>
            <person name="Tritt A."/>
            <person name="Yoshinaga Y."/>
            <person name="Zwiers L.-H."/>
            <person name="Turgeon B.G."/>
            <person name="Goodwin S.B."/>
            <person name="Spatafora J.W."/>
            <person name="Crous P.W."/>
            <person name="Grigoriev I.V."/>
        </authorList>
    </citation>
    <scope>NUCLEOTIDE SEQUENCE</scope>
    <source>
        <strain evidence="3">P77</strain>
    </source>
</reference>
<evidence type="ECO:0000313" key="4">
    <source>
        <dbReference type="Proteomes" id="UP000800040"/>
    </source>
</evidence>
<feature type="compositionally biased region" description="Polar residues" evidence="2">
    <location>
        <begin position="293"/>
        <end position="305"/>
    </location>
</feature>
<feature type="region of interest" description="Disordered" evidence="2">
    <location>
        <begin position="393"/>
        <end position="484"/>
    </location>
</feature>
<dbReference type="EMBL" id="ML975261">
    <property type="protein sequence ID" value="KAF1837532.1"/>
    <property type="molecule type" value="Genomic_DNA"/>
</dbReference>
<name>A0A6A5KNN3_9PLEO</name>
<accession>A0A6A5KNN3</accession>
<evidence type="ECO:0000256" key="1">
    <source>
        <dbReference type="SAM" id="Coils"/>
    </source>
</evidence>
<feature type="region of interest" description="Disordered" evidence="2">
    <location>
        <begin position="206"/>
        <end position="267"/>
    </location>
</feature>
<gene>
    <name evidence="3" type="ORF">BDW02DRAFT_131655</name>
</gene>
<dbReference type="Proteomes" id="UP000800040">
    <property type="component" value="Unassembled WGS sequence"/>
</dbReference>
<evidence type="ECO:0000256" key="2">
    <source>
        <dbReference type="SAM" id="MobiDB-lite"/>
    </source>
</evidence>
<keyword evidence="4" id="KW-1185">Reference proteome</keyword>
<feature type="compositionally biased region" description="Basic and acidic residues" evidence="2">
    <location>
        <begin position="396"/>
        <end position="407"/>
    </location>
</feature>
<feature type="coiled-coil region" evidence="1">
    <location>
        <begin position="570"/>
        <end position="597"/>
    </location>
</feature>
<proteinExistence type="predicted"/>
<dbReference type="AlphaFoldDB" id="A0A6A5KNN3"/>
<evidence type="ECO:0000313" key="3">
    <source>
        <dbReference type="EMBL" id="KAF1837532.1"/>
    </source>
</evidence>
<feature type="compositionally biased region" description="Basic and acidic residues" evidence="2">
    <location>
        <begin position="241"/>
        <end position="257"/>
    </location>
</feature>
<feature type="compositionally biased region" description="Pro residues" evidence="2">
    <location>
        <begin position="214"/>
        <end position="223"/>
    </location>
</feature>
<keyword evidence="1" id="KW-0175">Coiled coil</keyword>